<accession>A0A183CJ43</accession>
<sequence>MGLMLSISSPSSASPPSSDGEEGTVRKYGSENAKAIDMGDEQQWNEGRKDRRQLGEAEEEIKSLESDRNFSTDQNERFGEEVIDQQQKISDHNGLTAEDQLKQIEELKSENEFLRNKCAGQEVVIDGLVGECAKKEKQIGEAEEMNKRLKNELDLTAFFDSGGTVPSSSSTPCTSTRLHSPIHGDAVVYVFDTVFFSSNKWKYSN</sequence>
<evidence type="ECO:0000313" key="3">
    <source>
        <dbReference type="WBParaSite" id="GPLIN_001289900"/>
    </source>
</evidence>
<name>A0A183CJ43_GLOPA</name>
<evidence type="ECO:0000256" key="1">
    <source>
        <dbReference type="SAM" id="MobiDB-lite"/>
    </source>
</evidence>
<dbReference type="Proteomes" id="UP000050741">
    <property type="component" value="Unassembled WGS sequence"/>
</dbReference>
<feature type="region of interest" description="Disordered" evidence="1">
    <location>
        <begin position="1"/>
        <end position="74"/>
    </location>
</feature>
<keyword evidence="2" id="KW-1185">Reference proteome</keyword>
<feature type="compositionally biased region" description="Low complexity" evidence="1">
    <location>
        <begin position="1"/>
        <end position="18"/>
    </location>
</feature>
<proteinExistence type="predicted"/>
<protein>
    <submittedName>
        <fullName evidence="3">Girdin-like</fullName>
    </submittedName>
</protein>
<organism evidence="2 3">
    <name type="scientific">Globodera pallida</name>
    <name type="common">Potato cyst nematode worm</name>
    <name type="synonym">Heterodera pallida</name>
    <dbReference type="NCBI Taxonomy" id="36090"/>
    <lineage>
        <taxon>Eukaryota</taxon>
        <taxon>Metazoa</taxon>
        <taxon>Ecdysozoa</taxon>
        <taxon>Nematoda</taxon>
        <taxon>Chromadorea</taxon>
        <taxon>Rhabditida</taxon>
        <taxon>Tylenchina</taxon>
        <taxon>Tylenchomorpha</taxon>
        <taxon>Tylenchoidea</taxon>
        <taxon>Heteroderidae</taxon>
        <taxon>Heteroderinae</taxon>
        <taxon>Globodera</taxon>
    </lineage>
</organism>
<dbReference type="WBParaSite" id="GPLIN_001289900">
    <property type="protein sequence ID" value="GPLIN_001289900"/>
    <property type="gene ID" value="GPLIN_001289900"/>
</dbReference>
<evidence type="ECO:0000313" key="2">
    <source>
        <dbReference type="Proteomes" id="UP000050741"/>
    </source>
</evidence>
<reference evidence="2" key="2">
    <citation type="submission" date="2014-05" db="EMBL/GenBank/DDBJ databases">
        <title>The genome and life-stage specific transcriptomes of Globodera pallida elucidate key aspects of plant parasitism by a cyst nematode.</title>
        <authorList>
            <person name="Cotton J.A."/>
            <person name="Lilley C.J."/>
            <person name="Jones L.M."/>
            <person name="Kikuchi T."/>
            <person name="Reid A.J."/>
            <person name="Thorpe P."/>
            <person name="Tsai I.J."/>
            <person name="Beasley H."/>
            <person name="Blok V."/>
            <person name="Cock P.J.A."/>
            <person name="Van den Akker S.E."/>
            <person name="Holroyd N."/>
            <person name="Hunt M."/>
            <person name="Mantelin S."/>
            <person name="Naghra H."/>
            <person name="Pain A."/>
            <person name="Palomares-Rius J.E."/>
            <person name="Zarowiecki M."/>
            <person name="Berriman M."/>
            <person name="Jones J.T."/>
            <person name="Urwin P.E."/>
        </authorList>
    </citation>
    <scope>NUCLEOTIDE SEQUENCE [LARGE SCALE GENOMIC DNA]</scope>
    <source>
        <strain evidence="2">Lindley</strain>
    </source>
</reference>
<reference evidence="3" key="3">
    <citation type="submission" date="2016-06" db="UniProtKB">
        <authorList>
            <consortium name="WormBaseParasite"/>
        </authorList>
    </citation>
    <scope>IDENTIFICATION</scope>
</reference>
<feature type="compositionally biased region" description="Basic and acidic residues" evidence="1">
    <location>
        <begin position="46"/>
        <end position="74"/>
    </location>
</feature>
<dbReference type="AlphaFoldDB" id="A0A183CJ43"/>
<reference evidence="2" key="1">
    <citation type="submission" date="2013-12" db="EMBL/GenBank/DDBJ databases">
        <authorList>
            <person name="Aslett M."/>
        </authorList>
    </citation>
    <scope>NUCLEOTIDE SEQUENCE [LARGE SCALE GENOMIC DNA]</scope>
    <source>
        <strain evidence="2">Lindley</strain>
    </source>
</reference>